<protein>
    <submittedName>
        <fullName evidence="1">Uncharacterized protein</fullName>
    </submittedName>
</protein>
<sequence>MGGPALEKGHVAFLKRVLRKRVTKEGLAGMRLYSTIRARRVVPLALRTTRMWEYTGPADPDRV</sequence>
<name>A0A3L6SGK8_PANMI</name>
<accession>A0A3L6SGK8</accession>
<evidence type="ECO:0000313" key="2">
    <source>
        <dbReference type="Proteomes" id="UP000275267"/>
    </source>
</evidence>
<dbReference type="AlphaFoldDB" id="A0A3L6SGK8"/>
<keyword evidence="2" id="KW-1185">Reference proteome</keyword>
<dbReference type="Proteomes" id="UP000275267">
    <property type="component" value="Unassembled WGS sequence"/>
</dbReference>
<organism evidence="1 2">
    <name type="scientific">Panicum miliaceum</name>
    <name type="common">Proso millet</name>
    <name type="synonym">Broomcorn millet</name>
    <dbReference type="NCBI Taxonomy" id="4540"/>
    <lineage>
        <taxon>Eukaryota</taxon>
        <taxon>Viridiplantae</taxon>
        <taxon>Streptophyta</taxon>
        <taxon>Embryophyta</taxon>
        <taxon>Tracheophyta</taxon>
        <taxon>Spermatophyta</taxon>
        <taxon>Magnoliopsida</taxon>
        <taxon>Liliopsida</taxon>
        <taxon>Poales</taxon>
        <taxon>Poaceae</taxon>
        <taxon>PACMAD clade</taxon>
        <taxon>Panicoideae</taxon>
        <taxon>Panicodae</taxon>
        <taxon>Paniceae</taxon>
        <taxon>Panicinae</taxon>
        <taxon>Panicum</taxon>
        <taxon>Panicum sect. Panicum</taxon>
    </lineage>
</organism>
<proteinExistence type="predicted"/>
<gene>
    <name evidence="1" type="ORF">C2845_PM02G41880</name>
</gene>
<evidence type="ECO:0000313" key="1">
    <source>
        <dbReference type="EMBL" id="RLN19629.1"/>
    </source>
</evidence>
<comment type="caution">
    <text evidence="1">The sequence shown here is derived from an EMBL/GenBank/DDBJ whole genome shotgun (WGS) entry which is preliminary data.</text>
</comment>
<dbReference type="EMBL" id="PQIB02000005">
    <property type="protein sequence ID" value="RLN19629.1"/>
    <property type="molecule type" value="Genomic_DNA"/>
</dbReference>
<reference evidence="2" key="1">
    <citation type="journal article" date="2019" name="Nat. Commun.">
        <title>The genome of broomcorn millet.</title>
        <authorList>
            <person name="Zou C."/>
            <person name="Miki D."/>
            <person name="Li D."/>
            <person name="Tang Q."/>
            <person name="Xiao L."/>
            <person name="Rajput S."/>
            <person name="Deng P."/>
            <person name="Jia W."/>
            <person name="Huang R."/>
            <person name="Zhang M."/>
            <person name="Sun Y."/>
            <person name="Hu J."/>
            <person name="Fu X."/>
            <person name="Schnable P.S."/>
            <person name="Li F."/>
            <person name="Zhang H."/>
            <person name="Feng B."/>
            <person name="Zhu X."/>
            <person name="Liu R."/>
            <person name="Schnable J.C."/>
            <person name="Zhu J.-K."/>
            <person name="Zhang H."/>
        </authorList>
    </citation>
    <scope>NUCLEOTIDE SEQUENCE [LARGE SCALE GENOMIC DNA]</scope>
</reference>